<evidence type="ECO:0000256" key="1">
    <source>
        <dbReference type="ARBA" id="ARBA00008361"/>
    </source>
</evidence>
<dbReference type="CDD" id="cd02440">
    <property type="entry name" value="AdoMet_MTases"/>
    <property type="match status" value="1"/>
</dbReference>
<dbReference type="GO" id="GO:0008171">
    <property type="term" value="F:O-methyltransferase activity"/>
    <property type="evidence" value="ECO:0007669"/>
    <property type="project" value="UniProtKB-UniRule"/>
</dbReference>
<keyword evidence="3 6" id="KW-0808">Transferase</keyword>
<dbReference type="SUPFAM" id="SSF53335">
    <property type="entry name" value="S-adenosyl-L-methionine-dependent methyltransferases"/>
    <property type="match status" value="1"/>
</dbReference>
<keyword evidence="9" id="KW-1185">Reference proteome</keyword>
<dbReference type="PANTHER" id="PTHR12315:SF1">
    <property type="entry name" value="RNA 5'-MONOPHOSPHATE METHYLTRANSFERASE"/>
    <property type="match status" value="1"/>
</dbReference>
<evidence type="ECO:0000313" key="9">
    <source>
        <dbReference type="Proteomes" id="UP001168821"/>
    </source>
</evidence>
<evidence type="ECO:0000313" key="8">
    <source>
        <dbReference type="EMBL" id="KAJ3656008.1"/>
    </source>
</evidence>
<keyword evidence="2 6" id="KW-0489">Methyltransferase</keyword>
<evidence type="ECO:0000256" key="4">
    <source>
        <dbReference type="ARBA" id="ARBA00022691"/>
    </source>
</evidence>
<organism evidence="8 9">
    <name type="scientific">Zophobas morio</name>
    <dbReference type="NCBI Taxonomy" id="2755281"/>
    <lineage>
        <taxon>Eukaryota</taxon>
        <taxon>Metazoa</taxon>
        <taxon>Ecdysozoa</taxon>
        <taxon>Arthropoda</taxon>
        <taxon>Hexapoda</taxon>
        <taxon>Insecta</taxon>
        <taxon>Pterygota</taxon>
        <taxon>Neoptera</taxon>
        <taxon>Endopterygota</taxon>
        <taxon>Coleoptera</taxon>
        <taxon>Polyphaga</taxon>
        <taxon>Cucujiformia</taxon>
        <taxon>Tenebrionidae</taxon>
        <taxon>Zophobas</taxon>
    </lineage>
</organism>
<comment type="similarity">
    <text evidence="1 6">Belongs to the methyltransferase superfamily.</text>
</comment>
<dbReference type="Pfam" id="PF06859">
    <property type="entry name" value="Bin3"/>
    <property type="match status" value="1"/>
</dbReference>
<keyword evidence="4 5" id="KW-0949">S-adenosyl-L-methionine</keyword>
<proteinExistence type="inferred from homology"/>
<dbReference type="EMBL" id="JALNTZ010000004">
    <property type="protein sequence ID" value="KAJ3656008.1"/>
    <property type="molecule type" value="Genomic_DNA"/>
</dbReference>
<accession>A0AA38IDL6</accession>
<dbReference type="PANTHER" id="PTHR12315">
    <property type="entry name" value="BICOID-INTERACTING PROTEIN RELATED"/>
    <property type="match status" value="1"/>
</dbReference>
<name>A0AA38IDL6_9CUCU</name>
<comment type="caution">
    <text evidence="8">The sequence shown here is derived from an EMBL/GenBank/DDBJ whole genome shotgun (WGS) entry which is preliminary data.</text>
</comment>
<dbReference type="GO" id="GO:0032259">
    <property type="term" value="P:methylation"/>
    <property type="evidence" value="ECO:0007669"/>
    <property type="project" value="UniProtKB-KW"/>
</dbReference>
<dbReference type="InterPro" id="IPR024160">
    <property type="entry name" value="BIN3_SAM-bd_dom"/>
</dbReference>
<evidence type="ECO:0000256" key="3">
    <source>
        <dbReference type="ARBA" id="ARBA00022679"/>
    </source>
</evidence>
<dbReference type="EC" id="2.1.1.-" evidence="6"/>
<dbReference type="Gene3D" id="3.40.50.150">
    <property type="entry name" value="Vaccinia Virus protein VP39"/>
    <property type="match status" value="1"/>
</dbReference>
<dbReference type="GO" id="GO:0008173">
    <property type="term" value="F:RNA methyltransferase activity"/>
    <property type="evidence" value="ECO:0007669"/>
    <property type="project" value="UniProtKB-UniRule"/>
</dbReference>
<sequence length="237" mass="27401">MTETTEFSFKGGNPGAVQYGNFINYYQFHPPETRLKLLPSDIWPKNKPFHVLDLGSNAGDLTISLSNFLKEKQCLCNILGVDIDPVLVQRSNEKVQTMDNVEFLCLDFMNESSRILIKDYLKKRKLTRFDAISCFSITMWIHLNYGDEGLKTFLSEICNLGNLIIIEPQPWKCYRSAVKRLKLSNANFPLFKELKIRQTVEDEIEQFMLNLHATKIYQSDLGDWGRKLIIFKTSADT</sequence>
<evidence type="ECO:0000256" key="2">
    <source>
        <dbReference type="ARBA" id="ARBA00022603"/>
    </source>
</evidence>
<dbReference type="PROSITE" id="PS51515">
    <property type="entry name" value="BIN3_SAM"/>
    <property type="match status" value="1"/>
</dbReference>
<dbReference type="InterPro" id="IPR010675">
    <property type="entry name" value="Bin3_C"/>
</dbReference>
<gene>
    <name evidence="8" type="ORF">Zmor_015113</name>
</gene>
<dbReference type="InterPro" id="IPR039772">
    <property type="entry name" value="Bin3-like"/>
</dbReference>
<dbReference type="Proteomes" id="UP001168821">
    <property type="component" value="Unassembled WGS sequence"/>
</dbReference>
<evidence type="ECO:0000259" key="7">
    <source>
        <dbReference type="PROSITE" id="PS51515"/>
    </source>
</evidence>
<dbReference type="AlphaFoldDB" id="A0AA38IDL6"/>
<protein>
    <recommendedName>
        <fullName evidence="6">RNA methyltransferase</fullName>
        <ecNumber evidence="6">2.1.1.-</ecNumber>
    </recommendedName>
</protein>
<dbReference type="GO" id="GO:2000632">
    <property type="term" value="P:negative regulation of pre-miRNA processing"/>
    <property type="evidence" value="ECO:0007669"/>
    <property type="project" value="TreeGrafter"/>
</dbReference>
<evidence type="ECO:0000256" key="6">
    <source>
        <dbReference type="RuleBase" id="RU367087"/>
    </source>
</evidence>
<dbReference type="InterPro" id="IPR029063">
    <property type="entry name" value="SAM-dependent_MTases_sf"/>
</dbReference>
<dbReference type="GO" id="GO:0005737">
    <property type="term" value="C:cytoplasm"/>
    <property type="evidence" value="ECO:0007669"/>
    <property type="project" value="TreeGrafter"/>
</dbReference>
<feature type="domain" description="Bin3-type SAM" evidence="7">
    <location>
        <begin position="1"/>
        <end position="236"/>
    </location>
</feature>
<evidence type="ECO:0000256" key="5">
    <source>
        <dbReference type="PROSITE-ProRule" id="PRU00848"/>
    </source>
</evidence>
<reference evidence="8" key="1">
    <citation type="journal article" date="2023" name="G3 (Bethesda)">
        <title>Whole genome assemblies of Zophobas morio and Tenebrio molitor.</title>
        <authorList>
            <person name="Kaur S."/>
            <person name="Stinson S.A."/>
            <person name="diCenzo G.C."/>
        </authorList>
    </citation>
    <scope>NUCLEOTIDE SEQUENCE</scope>
    <source>
        <strain evidence="8">QUZm001</strain>
    </source>
</reference>